<comment type="domain">
    <text evidence="8">The N-terminal domain is essential for RNAP assembly and basal transcription, whereas the C-terminal domain is involved in interaction with transcriptional regulators and with upstream promoter elements.</text>
</comment>
<reference evidence="11" key="1">
    <citation type="journal article" date="2014" name="BMC Evol. Biol.">
        <title>Chloroplast phylogenomic analysis resolves deep-level relationships within the green algal class Trebouxiophyceae.</title>
        <authorList>
            <person name="Lemieux C."/>
            <person name="Otis C."/>
            <person name="Turmel M."/>
        </authorList>
    </citation>
    <scope>NUCLEOTIDE SEQUENCE</scope>
</reference>
<organism evidence="11">
    <name type="scientific">Interfilum terricola</name>
    <dbReference type="NCBI Taxonomy" id="163310"/>
    <lineage>
        <taxon>Eukaryota</taxon>
        <taxon>Viridiplantae</taxon>
        <taxon>Streptophyta</taxon>
        <taxon>Klebsormidiophyceae</taxon>
        <taxon>Klebsormidiales</taxon>
        <taxon>Klebsormidiaceae</taxon>
        <taxon>Interfilum</taxon>
    </lineage>
</organism>
<dbReference type="Gene3D" id="2.170.120.12">
    <property type="entry name" value="DNA-directed RNA polymerase, insert domain"/>
    <property type="match status" value="1"/>
</dbReference>
<keyword evidence="9" id="KW-0812">Transmembrane</keyword>
<feature type="region of interest" description="Alpha N-terminal domain (alpha-NTD)" evidence="8">
    <location>
        <begin position="1"/>
        <end position="263"/>
    </location>
</feature>
<comment type="subcellular location">
    <subcellularLocation>
        <location evidence="8">Plastid</location>
        <location evidence="8">Chloroplast</location>
    </subcellularLocation>
</comment>
<dbReference type="SMART" id="SM00662">
    <property type="entry name" value="RPOLD"/>
    <property type="match status" value="1"/>
</dbReference>
<evidence type="ECO:0000256" key="7">
    <source>
        <dbReference type="ARBA" id="ARBA00048552"/>
    </source>
</evidence>
<dbReference type="GO" id="GO:0003677">
    <property type="term" value="F:DNA binding"/>
    <property type="evidence" value="ECO:0007669"/>
    <property type="project" value="UniProtKB-UniRule"/>
</dbReference>
<dbReference type="EMBL" id="KM462881">
    <property type="protein sequence ID" value="AIT95124.1"/>
    <property type="molecule type" value="Genomic_DNA"/>
</dbReference>
<dbReference type="Pfam" id="PF01193">
    <property type="entry name" value="RNA_pol_L"/>
    <property type="match status" value="1"/>
</dbReference>
<keyword evidence="9" id="KW-0472">Membrane</keyword>
<feature type="domain" description="DNA-directed RNA polymerase RpoA/D/Rpb3-type" evidence="10">
    <location>
        <begin position="20"/>
        <end position="243"/>
    </location>
</feature>
<keyword evidence="11" id="KW-0150">Chloroplast</keyword>
<dbReference type="GO" id="GO:0006351">
    <property type="term" value="P:DNA-templated transcription"/>
    <property type="evidence" value="ECO:0007669"/>
    <property type="project" value="UniProtKB-UniRule"/>
</dbReference>
<dbReference type="InterPro" id="IPR011260">
    <property type="entry name" value="RNAP_asu_C"/>
</dbReference>
<sequence length="412" mass="47400">MENFLLTCIESRVENNTSFYGRFQLGPFEGGQGLTIANAFRRVLLSELSGLAIVGVEIQGVTHEYSYLKGIRESILDILLNLKKIVLTSDFDCKEKQIAYLNVQGPAKIKAKDLKLPLSLQCVDPEQYIATLSHDGNLVMKLLICHGKNYSIQNNEYKNLTKKISFFEKNKIEKNLFKNLLPIDSIYMPIKKVNYIVESDDDTIELKDRIILEIWTNGSIHPRQAIHNAAKILVQLFFPFQETQPLKSLFLNTKNIKVLNYLENNTSVNFFTKKHNSLIDKKLGSLDIGNLDLSLRPYTCLKRANIHTIGDLLKYSKEELLLLKNFGKRSLEEVETNLFQIGLKLKNTNGIDITLIKNKLKKQIYNLLCIFIFYFFQFFFYYLLVENISKKKKNVFTAAQRMKSSVASPAKQ</sequence>
<dbReference type="InterPro" id="IPR036643">
    <property type="entry name" value="RNApol_insert_sf"/>
</dbReference>
<evidence type="ECO:0000256" key="6">
    <source>
        <dbReference type="ARBA" id="ARBA00023163"/>
    </source>
</evidence>
<comment type="function">
    <text evidence="1 8">DNA-dependent RNA polymerase catalyzes the transcription of DNA into RNA using the four ribonucleoside triphosphates as substrates.</text>
</comment>
<comment type="similarity">
    <text evidence="2 8">Belongs to the RNA polymerase alpha chain family.</text>
</comment>
<dbReference type="RefSeq" id="YP_009106271.1">
    <property type="nucleotide sequence ID" value="NC_025542.1"/>
</dbReference>
<dbReference type="NCBIfam" id="TIGR02027">
    <property type="entry name" value="rpoA"/>
    <property type="match status" value="1"/>
</dbReference>
<keyword evidence="6 8" id="KW-0804">Transcription</keyword>
<dbReference type="NCBIfam" id="NF003519">
    <property type="entry name" value="PRK05182.2-5"/>
    <property type="match status" value="1"/>
</dbReference>
<dbReference type="Gene3D" id="1.10.150.20">
    <property type="entry name" value="5' to 3' exonuclease, C-terminal subdomain"/>
    <property type="match status" value="1"/>
</dbReference>
<keyword evidence="4 8" id="KW-0808">Transferase</keyword>
<evidence type="ECO:0000256" key="2">
    <source>
        <dbReference type="ARBA" id="ARBA00007123"/>
    </source>
</evidence>
<dbReference type="HAMAP" id="MF_00059">
    <property type="entry name" value="RNApol_bact_RpoA"/>
    <property type="match status" value="1"/>
</dbReference>
<comment type="catalytic activity">
    <reaction evidence="7 8">
        <text>RNA(n) + a ribonucleoside 5'-triphosphate = RNA(n+1) + diphosphate</text>
        <dbReference type="Rhea" id="RHEA:21248"/>
        <dbReference type="Rhea" id="RHEA-COMP:14527"/>
        <dbReference type="Rhea" id="RHEA-COMP:17342"/>
        <dbReference type="ChEBI" id="CHEBI:33019"/>
        <dbReference type="ChEBI" id="CHEBI:61557"/>
        <dbReference type="ChEBI" id="CHEBI:140395"/>
        <dbReference type="EC" id="2.7.7.6"/>
    </reaction>
</comment>
<dbReference type="FunFam" id="2.170.120.12:FF:000001">
    <property type="entry name" value="DNA-directed RNA polymerase subunit alpha"/>
    <property type="match status" value="1"/>
</dbReference>
<dbReference type="GO" id="GO:0009507">
    <property type="term" value="C:chloroplast"/>
    <property type="evidence" value="ECO:0007669"/>
    <property type="project" value="UniProtKB-SubCell"/>
</dbReference>
<dbReference type="GO" id="GO:0046983">
    <property type="term" value="F:protein dimerization activity"/>
    <property type="evidence" value="ECO:0007669"/>
    <property type="project" value="InterPro"/>
</dbReference>
<evidence type="ECO:0000259" key="10">
    <source>
        <dbReference type="SMART" id="SM00662"/>
    </source>
</evidence>
<dbReference type="SUPFAM" id="SSF56553">
    <property type="entry name" value="Insert subdomain of RNA polymerase alpha subunit"/>
    <property type="match status" value="1"/>
</dbReference>
<dbReference type="GO" id="GO:0000428">
    <property type="term" value="C:DNA-directed RNA polymerase complex"/>
    <property type="evidence" value="ECO:0007669"/>
    <property type="project" value="UniProtKB-KW"/>
</dbReference>
<keyword evidence="3 8" id="KW-0240">DNA-directed RNA polymerase</keyword>
<geneLocation type="chloroplast" evidence="11"/>
<dbReference type="InterPro" id="IPR011773">
    <property type="entry name" value="DNA-dir_RpoA"/>
</dbReference>
<dbReference type="SUPFAM" id="SSF47789">
    <property type="entry name" value="C-terminal domain of RNA polymerase alpha subunit"/>
    <property type="match status" value="1"/>
</dbReference>
<dbReference type="SUPFAM" id="SSF55257">
    <property type="entry name" value="RBP11-like subunits of RNA polymerase"/>
    <property type="match status" value="1"/>
</dbReference>
<accession>A0A097KPK6</accession>
<dbReference type="EC" id="2.7.7.6" evidence="8"/>
<evidence type="ECO:0000256" key="1">
    <source>
        <dbReference type="ARBA" id="ARBA00004026"/>
    </source>
</evidence>
<dbReference type="InterPro" id="IPR011262">
    <property type="entry name" value="DNA-dir_RNA_pol_insert"/>
</dbReference>
<dbReference type="GeneID" id="22160581"/>
<evidence type="ECO:0000256" key="3">
    <source>
        <dbReference type="ARBA" id="ARBA00022478"/>
    </source>
</evidence>
<evidence type="ECO:0000256" key="5">
    <source>
        <dbReference type="ARBA" id="ARBA00022695"/>
    </source>
</evidence>
<dbReference type="Pfam" id="PF03118">
    <property type="entry name" value="RNA_pol_A_CTD"/>
    <property type="match status" value="1"/>
</dbReference>
<gene>
    <name evidence="8 11" type="primary">rpoA</name>
</gene>
<dbReference type="AlphaFoldDB" id="A0A097KPK6"/>
<proteinExistence type="inferred from homology"/>
<feature type="transmembrane region" description="Helical" evidence="9">
    <location>
        <begin position="364"/>
        <end position="384"/>
    </location>
</feature>
<evidence type="ECO:0000256" key="9">
    <source>
        <dbReference type="SAM" id="Phobius"/>
    </source>
</evidence>
<dbReference type="InterPro" id="IPR036603">
    <property type="entry name" value="RBP11-like"/>
</dbReference>
<dbReference type="Pfam" id="PF01000">
    <property type="entry name" value="RNA_pol_A_bac"/>
    <property type="match status" value="1"/>
</dbReference>
<dbReference type="InterPro" id="IPR011263">
    <property type="entry name" value="DNA-dir_RNA_pol_RpoA/D/Rpb3"/>
</dbReference>
<name>A0A097KPK6_9VIRI</name>
<protein>
    <recommendedName>
        <fullName evidence="8">DNA-directed RNA polymerase subunit alpha</fullName>
        <shortName evidence="8">PEP</shortName>
        <ecNumber evidence="8">2.7.7.6</ecNumber>
    </recommendedName>
    <alternativeName>
        <fullName evidence="8">Plastid-encoded RNA polymerase subunit alpha</fullName>
        <shortName evidence="8">RNA polymerase subunit alpha</shortName>
    </alternativeName>
</protein>
<feature type="region of interest" description="Alpha C-terminal domain (alpha-CTD)" evidence="8">
    <location>
        <begin position="279"/>
        <end position="412"/>
    </location>
</feature>
<evidence type="ECO:0000256" key="4">
    <source>
        <dbReference type="ARBA" id="ARBA00022679"/>
    </source>
</evidence>
<comment type="subunit">
    <text evidence="8">In plastids the minimal PEP RNA polymerase catalytic core is composed of four subunits: alpha, beta, beta', and beta''. When a (nuclear-encoded) sigma factor is associated with the core the holoenzyme is formed, which can initiate transcription.</text>
</comment>
<keyword evidence="9" id="KW-1133">Transmembrane helix</keyword>
<dbReference type="Gene3D" id="3.30.1360.10">
    <property type="entry name" value="RNA polymerase, RBP11-like subunit"/>
    <property type="match status" value="1"/>
</dbReference>
<dbReference type="CDD" id="cd06928">
    <property type="entry name" value="RNAP_alpha_NTD"/>
    <property type="match status" value="1"/>
</dbReference>
<dbReference type="GO" id="GO:0003899">
    <property type="term" value="F:DNA-directed RNA polymerase activity"/>
    <property type="evidence" value="ECO:0007669"/>
    <property type="project" value="UniProtKB-UniRule"/>
</dbReference>
<keyword evidence="5 8" id="KW-0548">Nucleotidyltransferase</keyword>
<evidence type="ECO:0000256" key="8">
    <source>
        <dbReference type="HAMAP-Rule" id="MF_00059"/>
    </source>
</evidence>
<evidence type="ECO:0000313" key="11">
    <source>
        <dbReference type="EMBL" id="AIT95124.1"/>
    </source>
</evidence>
<keyword evidence="11" id="KW-0934">Plastid</keyword>